<sequence>SCWLCPLTSPQAQHLKMLDTCLFNCYNNCLLNLFQDDVRQKVHLSTFGFFKSGFMMVNVSNLSLEGPWSLDDKSNSAVSDFLVERIISVSVSLCVFDTTV</sequence>
<reference evidence="1" key="1">
    <citation type="submission" date="2025-08" db="UniProtKB">
        <authorList>
            <consortium name="Ensembl"/>
        </authorList>
    </citation>
    <scope>IDENTIFICATION</scope>
</reference>
<dbReference type="Ensembl" id="ENSCPBT00000038078.1">
    <property type="protein sequence ID" value="ENSCPBP00000032369.1"/>
    <property type="gene ID" value="ENSCPBG00000022697.1"/>
</dbReference>
<name>A0A8C3IH24_CHRPI</name>
<evidence type="ECO:0000313" key="2">
    <source>
        <dbReference type="Proteomes" id="UP000694380"/>
    </source>
</evidence>
<dbReference type="AlphaFoldDB" id="A0A8C3IH24"/>
<keyword evidence="2" id="KW-1185">Reference proteome</keyword>
<dbReference type="Proteomes" id="UP000694380">
    <property type="component" value="Unplaced"/>
</dbReference>
<protein>
    <submittedName>
        <fullName evidence="1">Uncharacterized protein</fullName>
    </submittedName>
</protein>
<proteinExistence type="predicted"/>
<evidence type="ECO:0000313" key="1">
    <source>
        <dbReference type="Ensembl" id="ENSCPBP00000032369.1"/>
    </source>
</evidence>
<organism evidence="1 2">
    <name type="scientific">Chrysemys picta bellii</name>
    <name type="common">Western painted turtle</name>
    <name type="synonym">Emys bellii</name>
    <dbReference type="NCBI Taxonomy" id="8478"/>
    <lineage>
        <taxon>Eukaryota</taxon>
        <taxon>Metazoa</taxon>
        <taxon>Chordata</taxon>
        <taxon>Craniata</taxon>
        <taxon>Vertebrata</taxon>
        <taxon>Euteleostomi</taxon>
        <taxon>Archelosauria</taxon>
        <taxon>Testudinata</taxon>
        <taxon>Testudines</taxon>
        <taxon>Cryptodira</taxon>
        <taxon>Durocryptodira</taxon>
        <taxon>Testudinoidea</taxon>
        <taxon>Emydidae</taxon>
        <taxon>Chrysemys</taxon>
    </lineage>
</organism>
<reference evidence="1" key="2">
    <citation type="submission" date="2025-09" db="UniProtKB">
        <authorList>
            <consortium name="Ensembl"/>
        </authorList>
    </citation>
    <scope>IDENTIFICATION</scope>
</reference>
<accession>A0A8C3IH24</accession>